<keyword evidence="11" id="KW-0378">Hydrolase</keyword>
<protein>
    <recommendedName>
        <fullName evidence="5">Carboxypeptidase Q</fullName>
    </recommendedName>
    <alternativeName>
        <fullName evidence="20">Plasma glutamate carboxypeptidase</fullName>
    </alternativeName>
</protein>
<evidence type="ECO:0000256" key="21">
    <source>
        <dbReference type="SAM" id="SignalP"/>
    </source>
</evidence>
<evidence type="ECO:0000313" key="24">
    <source>
        <dbReference type="Proteomes" id="UP000259610"/>
    </source>
</evidence>
<gene>
    <name evidence="23" type="ORF">DCG58_17890</name>
</gene>
<sequence>MRLIALAALGTLAASHTFTAAAEEAADREAQVLETATSLANAGTWDNVGLQFVEDLTTEIGPRLAGSPDEKRARDWAVAELTEMGFANVHVEDFTVPYWKRTHETARVVGASAQPLIITALGGSAPTPEGGLEADIVRFELLADLQAADDADVAGKIVFIDEYMTRTQTGAGYGLAVAKRAACPKVAAGKGAVACLIRSVGTDHFRRPHTGGIDRRGPDGVAKSTGPIPAAALSAPDADQLARLLERGEVTVNLDIGVETADAAPSGNVIAEVEGGANKDEIVLLGCHLDSWDLGTGAIDDGAGCGIVVGAAKLIDQLPGKPDRTIRVVLYGSEEIGLFGGDAYARQHADELGKHVLASESDHGASYIWQFQTKFGDGALDYAKKIQGVLARYGVAPGDNLAGGGPDIGVLARSGVPVVTPAQDGWDYFDYHHTPDDTFDKIEPDAFRQNVSVYAAFAYIAAQSGWDFRKPADPED</sequence>
<dbReference type="Gene3D" id="3.40.630.10">
    <property type="entry name" value="Zn peptidases"/>
    <property type="match status" value="1"/>
</dbReference>
<dbReference type="Gene3D" id="3.50.30.30">
    <property type="match status" value="1"/>
</dbReference>
<keyword evidence="18" id="KW-0458">Lysosome</keyword>
<dbReference type="GO" id="GO:0070573">
    <property type="term" value="F:metallodipeptidase activity"/>
    <property type="evidence" value="ECO:0007669"/>
    <property type="project" value="InterPro"/>
</dbReference>
<keyword evidence="13" id="KW-0862">Zinc</keyword>
<dbReference type="GO" id="GO:0005764">
    <property type="term" value="C:lysosome"/>
    <property type="evidence" value="ECO:0007669"/>
    <property type="project" value="UniProtKB-SubCell"/>
</dbReference>
<evidence type="ECO:0000256" key="1">
    <source>
        <dbReference type="ARBA" id="ARBA00004240"/>
    </source>
</evidence>
<keyword evidence="9" id="KW-0479">Metal-binding</keyword>
<evidence type="ECO:0000256" key="14">
    <source>
        <dbReference type="ARBA" id="ARBA00023034"/>
    </source>
</evidence>
<feature type="domain" description="Peptidase M28" evidence="22">
    <location>
        <begin position="268"/>
        <end position="457"/>
    </location>
</feature>
<evidence type="ECO:0000256" key="6">
    <source>
        <dbReference type="ARBA" id="ARBA00022525"/>
    </source>
</evidence>
<dbReference type="GO" id="GO:0046872">
    <property type="term" value="F:metal ion binding"/>
    <property type="evidence" value="ECO:0007669"/>
    <property type="project" value="UniProtKB-KW"/>
</dbReference>
<dbReference type="SUPFAM" id="SSF53187">
    <property type="entry name" value="Zn-dependent exopeptidases"/>
    <property type="match status" value="1"/>
</dbReference>
<keyword evidence="12" id="KW-0256">Endoplasmic reticulum</keyword>
<comment type="caution">
    <text evidence="23">The sequence shown here is derived from an EMBL/GenBank/DDBJ whole genome shotgun (WGS) entry which is preliminary data.</text>
</comment>
<keyword evidence="14" id="KW-0333">Golgi apparatus</keyword>
<feature type="signal peptide" evidence="21">
    <location>
        <begin position="1"/>
        <end position="20"/>
    </location>
</feature>
<dbReference type="InterPro" id="IPR039866">
    <property type="entry name" value="CPQ"/>
</dbReference>
<dbReference type="Pfam" id="PF04389">
    <property type="entry name" value="Peptidase_M28"/>
    <property type="match status" value="1"/>
</dbReference>
<accession>A0A3B9H2V6</accession>
<evidence type="ECO:0000256" key="10">
    <source>
        <dbReference type="ARBA" id="ARBA00022729"/>
    </source>
</evidence>
<evidence type="ECO:0000256" key="15">
    <source>
        <dbReference type="ARBA" id="ARBA00023049"/>
    </source>
</evidence>
<dbReference type="GO" id="GO:0005576">
    <property type="term" value="C:extracellular region"/>
    <property type="evidence" value="ECO:0007669"/>
    <property type="project" value="UniProtKB-SubCell"/>
</dbReference>
<organism evidence="23 24">
    <name type="scientific">Hyphomonas adhaerens</name>
    <dbReference type="NCBI Taxonomy" id="81029"/>
    <lineage>
        <taxon>Bacteria</taxon>
        <taxon>Pseudomonadati</taxon>
        <taxon>Pseudomonadota</taxon>
        <taxon>Alphaproteobacteria</taxon>
        <taxon>Hyphomonadales</taxon>
        <taxon>Hyphomonadaceae</taxon>
        <taxon>Hyphomonas</taxon>
    </lineage>
</organism>
<evidence type="ECO:0000313" key="23">
    <source>
        <dbReference type="EMBL" id="HAE29035.1"/>
    </source>
</evidence>
<evidence type="ECO:0000256" key="12">
    <source>
        <dbReference type="ARBA" id="ARBA00022824"/>
    </source>
</evidence>
<evidence type="ECO:0000259" key="22">
    <source>
        <dbReference type="Pfam" id="PF04389"/>
    </source>
</evidence>
<feature type="chain" id="PRO_5017576129" description="Carboxypeptidase Q" evidence="21">
    <location>
        <begin position="21"/>
        <end position="476"/>
    </location>
</feature>
<keyword evidence="16" id="KW-0865">Zymogen</keyword>
<reference evidence="23 24" key="1">
    <citation type="journal article" date="2018" name="Nat. Biotechnol.">
        <title>A standardized bacterial taxonomy based on genome phylogeny substantially revises the tree of life.</title>
        <authorList>
            <person name="Parks D.H."/>
            <person name="Chuvochina M."/>
            <person name="Waite D.W."/>
            <person name="Rinke C."/>
            <person name="Skarshewski A."/>
            <person name="Chaumeil P.A."/>
            <person name="Hugenholtz P."/>
        </authorList>
    </citation>
    <scope>NUCLEOTIDE SEQUENCE [LARGE SCALE GENOMIC DNA]</scope>
    <source>
        <strain evidence="23">UBA8733</strain>
    </source>
</reference>
<comment type="subunit">
    <text evidence="19">Homodimer. The monomeric form is inactive while the homodimer is active.</text>
</comment>
<keyword evidence="17" id="KW-0325">Glycoprotein</keyword>
<evidence type="ECO:0000256" key="16">
    <source>
        <dbReference type="ARBA" id="ARBA00023145"/>
    </source>
</evidence>
<evidence type="ECO:0000256" key="11">
    <source>
        <dbReference type="ARBA" id="ARBA00022801"/>
    </source>
</evidence>
<evidence type="ECO:0000256" key="2">
    <source>
        <dbReference type="ARBA" id="ARBA00004371"/>
    </source>
</evidence>
<dbReference type="PANTHER" id="PTHR12053">
    <property type="entry name" value="PROTEASE FAMILY M28 PLASMA GLUTAMATE CARBOXYPEPTIDASE-RELATED"/>
    <property type="match status" value="1"/>
</dbReference>
<dbReference type="RefSeq" id="WP_272992323.1">
    <property type="nucleotide sequence ID" value="NZ_CAJQMV010000066.1"/>
</dbReference>
<keyword evidence="10 21" id="KW-0732">Signal</keyword>
<proteinExistence type="predicted"/>
<dbReference type="GO" id="GO:0006508">
    <property type="term" value="P:proteolysis"/>
    <property type="evidence" value="ECO:0007669"/>
    <property type="project" value="UniProtKB-KW"/>
</dbReference>
<evidence type="ECO:0000256" key="17">
    <source>
        <dbReference type="ARBA" id="ARBA00023180"/>
    </source>
</evidence>
<keyword evidence="15" id="KW-0482">Metalloprotease</keyword>
<dbReference type="EMBL" id="DMAN01000404">
    <property type="protein sequence ID" value="HAE29035.1"/>
    <property type="molecule type" value="Genomic_DNA"/>
</dbReference>
<name>A0A3B9H2V6_9PROT</name>
<evidence type="ECO:0000256" key="5">
    <source>
        <dbReference type="ARBA" id="ARBA00014116"/>
    </source>
</evidence>
<dbReference type="AlphaFoldDB" id="A0A3B9H2V6"/>
<keyword evidence="6" id="KW-0964">Secreted</keyword>
<evidence type="ECO:0000256" key="9">
    <source>
        <dbReference type="ARBA" id="ARBA00022723"/>
    </source>
</evidence>
<evidence type="ECO:0000256" key="7">
    <source>
        <dbReference type="ARBA" id="ARBA00022645"/>
    </source>
</evidence>
<comment type="subcellular location">
    <subcellularLocation>
        <location evidence="1">Endoplasmic reticulum</location>
    </subcellularLocation>
    <subcellularLocation>
        <location evidence="3">Golgi apparatus</location>
    </subcellularLocation>
    <subcellularLocation>
        <location evidence="2">Lysosome</location>
    </subcellularLocation>
    <subcellularLocation>
        <location evidence="4">Secreted</location>
    </subcellularLocation>
</comment>
<keyword evidence="8" id="KW-0645">Protease</keyword>
<dbReference type="Proteomes" id="UP000259610">
    <property type="component" value="Unassembled WGS sequence"/>
</dbReference>
<dbReference type="InterPro" id="IPR007484">
    <property type="entry name" value="Peptidase_M28"/>
</dbReference>
<dbReference type="GO" id="GO:0004180">
    <property type="term" value="F:carboxypeptidase activity"/>
    <property type="evidence" value="ECO:0007669"/>
    <property type="project" value="UniProtKB-KW"/>
</dbReference>
<evidence type="ECO:0000256" key="20">
    <source>
        <dbReference type="ARBA" id="ARBA00033328"/>
    </source>
</evidence>
<evidence type="ECO:0000256" key="13">
    <source>
        <dbReference type="ARBA" id="ARBA00022833"/>
    </source>
</evidence>
<dbReference type="PANTHER" id="PTHR12053:SF3">
    <property type="entry name" value="CARBOXYPEPTIDASE Q"/>
    <property type="match status" value="1"/>
</dbReference>
<evidence type="ECO:0000256" key="19">
    <source>
        <dbReference type="ARBA" id="ARBA00025833"/>
    </source>
</evidence>
<keyword evidence="7" id="KW-0121">Carboxypeptidase</keyword>
<evidence type="ECO:0000256" key="18">
    <source>
        <dbReference type="ARBA" id="ARBA00023228"/>
    </source>
</evidence>
<evidence type="ECO:0000256" key="4">
    <source>
        <dbReference type="ARBA" id="ARBA00004613"/>
    </source>
</evidence>
<evidence type="ECO:0000256" key="3">
    <source>
        <dbReference type="ARBA" id="ARBA00004555"/>
    </source>
</evidence>
<evidence type="ECO:0000256" key="8">
    <source>
        <dbReference type="ARBA" id="ARBA00022670"/>
    </source>
</evidence>